<proteinExistence type="predicted"/>
<evidence type="ECO:0000313" key="7">
    <source>
        <dbReference type="EMBL" id="CAD8098035.1"/>
    </source>
</evidence>
<comment type="subcellular location">
    <subcellularLocation>
        <location evidence="1">Membrane</location>
        <topology evidence="1">Multi-pass membrane protein</topology>
    </subcellularLocation>
</comment>
<feature type="transmembrane region" description="Helical" evidence="6">
    <location>
        <begin position="410"/>
        <end position="427"/>
    </location>
</feature>
<gene>
    <name evidence="7" type="ORF">PPRIM_AZ9-3.1.T1060017</name>
</gene>
<feature type="transmembrane region" description="Helical" evidence="6">
    <location>
        <begin position="255"/>
        <end position="275"/>
    </location>
</feature>
<feature type="transmembrane region" description="Helical" evidence="6">
    <location>
        <begin position="105"/>
        <end position="125"/>
    </location>
</feature>
<feature type="transmembrane region" description="Helical" evidence="6">
    <location>
        <begin position="287"/>
        <end position="306"/>
    </location>
</feature>
<dbReference type="Proteomes" id="UP000688137">
    <property type="component" value="Unassembled WGS sequence"/>
</dbReference>
<protein>
    <submittedName>
        <fullName evidence="7">Uncharacterized protein</fullName>
    </submittedName>
</protein>
<dbReference type="GO" id="GO:0022857">
    <property type="term" value="F:transmembrane transporter activity"/>
    <property type="evidence" value="ECO:0007669"/>
    <property type="project" value="InterPro"/>
</dbReference>
<sequence length="429" mass="47678">MIKYSPDGLKCLIGAVLVKAGQALLMTWGKSNVYYYSYFKMNDPELSVSYNTLPIALMGIPLAIASVYSLKIADRIGYEKLIIITTSLQFLSFLLALHANSYLEFILFYLGFIGLGYALLAFPLLKCLWSHFSEEEGMVTGILFGVFGFATFFFLLLVTYIVNPNNEEATLSMQVGSQQYLYFSEHVAVNTHQAIKYAGFIAGTLSVCGSLLINQRKLEVAEEQELQILTSEIQNIKITQNDPLLQVVRTPQFKIILGSYFTVFFFEVTLGLNYKTYVLEKINNDQLITWVDTLGIILGSIANFVFGKMADSIIFSVLLHKLLIMMSIIAVMIPISLNISKDLFIIDYLLLSIVSKGIIVILGPGLLQIFGKKTGADILPIVNFSGLLGFIISALSILLIVPILRFDGTFIFQGLLIGLAAYSTKKLNQ</sequence>
<dbReference type="AlphaFoldDB" id="A0A8S1P560"/>
<name>A0A8S1P560_PARPR</name>
<feature type="transmembrane region" description="Helical" evidence="6">
    <location>
        <begin position="81"/>
        <end position="99"/>
    </location>
</feature>
<dbReference type="InterPro" id="IPR011701">
    <property type="entry name" value="MFS"/>
</dbReference>
<dbReference type="Pfam" id="PF07690">
    <property type="entry name" value="MFS_1"/>
    <property type="match status" value="1"/>
</dbReference>
<dbReference type="EMBL" id="CAJJDM010000109">
    <property type="protein sequence ID" value="CAD8098035.1"/>
    <property type="molecule type" value="Genomic_DNA"/>
</dbReference>
<evidence type="ECO:0000313" key="8">
    <source>
        <dbReference type="Proteomes" id="UP000688137"/>
    </source>
</evidence>
<evidence type="ECO:0000256" key="4">
    <source>
        <dbReference type="ARBA" id="ARBA00022989"/>
    </source>
</evidence>
<keyword evidence="8" id="KW-1185">Reference proteome</keyword>
<dbReference type="PANTHER" id="PTHR43385:SF1">
    <property type="entry name" value="RIBOFLAVIN TRANSPORTER RIBJ"/>
    <property type="match status" value="1"/>
</dbReference>
<evidence type="ECO:0000256" key="1">
    <source>
        <dbReference type="ARBA" id="ARBA00004141"/>
    </source>
</evidence>
<evidence type="ECO:0000256" key="5">
    <source>
        <dbReference type="ARBA" id="ARBA00023136"/>
    </source>
</evidence>
<keyword evidence="3 6" id="KW-0812">Transmembrane</keyword>
<feature type="transmembrane region" description="Helical" evidence="6">
    <location>
        <begin position="48"/>
        <end position="69"/>
    </location>
</feature>
<reference evidence="7" key="1">
    <citation type="submission" date="2021-01" db="EMBL/GenBank/DDBJ databases">
        <authorList>
            <consortium name="Genoscope - CEA"/>
            <person name="William W."/>
        </authorList>
    </citation>
    <scope>NUCLEOTIDE SEQUENCE</scope>
</reference>
<feature type="transmembrane region" description="Helical" evidence="6">
    <location>
        <begin position="379"/>
        <end position="404"/>
    </location>
</feature>
<dbReference type="OMA" id="HKLLIMM"/>
<dbReference type="InterPro" id="IPR052983">
    <property type="entry name" value="MFS_Riboflavin_Transporter"/>
</dbReference>
<dbReference type="GO" id="GO:0016020">
    <property type="term" value="C:membrane"/>
    <property type="evidence" value="ECO:0007669"/>
    <property type="project" value="UniProtKB-SubCell"/>
</dbReference>
<feature type="transmembrane region" description="Helical" evidence="6">
    <location>
        <begin position="343"/>
        <end position="367"/>
    </location>
</feature>
<accession>A0A8S1P560</accession>
<keyword evidence="4 6" id="KW-1133">Transmembrane helix</keyword>
<keyword evidence="2" id="KW-0813">Transport</keyword>
<feature type="transmembrane region" description="Helical" evidence="6">
    <location>
        <begin position="137"/>
        <end position="162"/>
    </location>
</feature>
<evidence type="ECO:0000256" key="2">
    <source>
        <dbReference type="ARBA" id="ARBA00022448"/>
    </source>
</evidence>
<comment type="caution">
    <text evidence="7">The sequence shown here is derived from an EMBL/GenBank/DDBJ whole genome shotgun (WGS) entry which is preliminary data.</text>
</comment>
<keyword evidence="5 6" id="KW-0472">Membrane</keyword>
<evidence type="ECO:0000256" key="6">
    <source>
        <dbReference type="SAM" id="Phobius"/>
    </source>
</evidence>
<dbReference type="PANTHER" id="PTHR43385">
    <property type="entry name" value="RIBOFLAVIN TRANSPORTER RIBJ"/>
    <property type="match status" value="1"/>
</dbReference>
<evidence type="ECO:0000256" key="3">
    <source>
        <dbReference type="ARBA" id="ARBA00022692"/>
    </source>
</evidence>
<feature type="transmembrane region" description="Helical" evidence="6">
    <location>
        <begin position="318"/>
        <end position="337"/>
    </location>
</feature>
<organism evidence="7 8">
    <name type="scientific">Paramecium primaurelia</name>
    <dbReference type="NCBI Taxonomy" id="5886"/>
    <lineage>
        <taxon>Eukaryota</taxon>
        <taxon>Sar</taxon>
        <taxon>Alveolata</taxon>
        <taxon>Ciliophora</taxon>
        <taxon>Intramacronucleata</taxon>
        <taxon>Oligohymenophorea</taxon>
        <taxon>Peniculida</taxon>
        <taxon>Parameciidae</taxon>
        <taxon>Paramecium</taxon>
    </lineage>
</organism>